<dbReference type="InterPro" id="IPR000014">
    <property type="entry name" value="PAS"/>
</dbReference>
<keyword evidence="16" id="KW-1185">Reference proteome</keyword>
<dbReference type="InterPro" id="IPR035965">
    <property type="entry name" value="PAS-like_dom_sf"/>
</dbReference>
<dbReference type="NCBIfam" id="TIGR00229">
    <property type="entry name" value="sensory_box"/>
    <property type="match status" value="3"/>
</dbReference>
<evidence type="ECO:0000259" key="12">
    <source>
        <dbReference type="PROSITE" id="PS50110"/>
    </source>
</evidence>
<evidence type="ECO:0000256" key="2">
    <source>
        <dbReference type="ARBA" id="ARBA00006402"/>
    </source>
</evidence>
<reference evidence="15 16" key="1">
    <citation type="submission" date="2017-06" db="EMBL/GenBank/DDBJ databases">
        <title>Genome sequencing of cyanobaciteial culture collection at National Institute for Environmental Studies (NIES).</title>
        <authorList>
            <person name="Hirose Y."/>
            <person name="Shimura Y."/>
            <person name="Fujisawa T."/>
            <person name="Nakamura Y."/>
            <person name="Kawachi M."/>
        </authorList>
    </citation>
    <scope>NUCLEOTIDE SEQUENCE [LARGE SCALE GENOMIC DNA]</scope>
    <source>
        <strain evidence="15 16">NIES-21</strain>
    </source>
</reference>
<feature type="domain" description="PAC" evidence="14">
    <location>
        <begin position="412"/>
        <end position="462"/>
    </location>
</feature>
<dbReference type="FunFam" id="3.30.565.10:FF:000010">
    <property type="entry name" value="Sensor histidine kinase RcsC"/>
    <property type="match status" value="1"/>
</dbReference>
<protein>
    <recommendedName>
        <fullName evidence="8">Circadian input-output histidine kinase CikA</fullName>
        <ecNumber evidence="3">2.7.13.3</ecNumber>
    </recommendedName>
</protein>
<sequence length="1723" mass="195219">MYDQSIKIVLIDDQPEDLNFLSQLLEGQNYHVEKFTVAKLAIDAVRETLPDLILLDVLMPEMNGYAVCQHLKTYKQTQNIPIIFLSPIETLQDKEKFFKLQAVDYITKPLCAPEILIRVQNCIHLQGQKKPTLSYFQQQTLGLIPKEDKSTEQTLKLLNIKLRNHSLVLTELAKNQILYQGDIKAAFGEITEAATKNLEIERASIWLYKQNATFIECIDLFEQSRHQHSEGRTLAVVDYPIYFQALQQEEVIAVENVHTDPRTKEFSQPYSALNIISILDIPIRLAGKTVGVLCLEMVGVLREWTLEDQNFARSLTNLASLVLEARERQRAETARRASEAKLASAFKASPDPIILCTLPEIRYIEVNDSFCRLFGYARHQVIGHTDQELQIWANCQESIFLTQILQQTKSLRNYEVDFRTANEEIKTMLFSAEIIEIDGQKYVLGTAKDITERKQAENESRLLLLTSQAITRAVDVNSALKVVLRLICHSINWDFGEAWLPNDDGTVLEHSLVWHGEDIRLEQFSLVSQTVKFVLGEGLPGRIWETKQPEWIENVSAAEQPVFLRSPQAAKVGLKAAFGVPILTDGEVLAVLVFFKRSAALIDKRLLMLVGAVATQLGSLIQRKMIEAAHRQSEERLQLALEASDLGLWDWNLSTGEIYSDLQWKKMLGYEENGVTNVSQVFEQYIHPEDLATVTTALEAHFQGVSAVYEVECRMRCANGEWKWIQSRGKIVECDDWGQPLRMTGTHKDITERKTLERELALREARLNAFFSSVPVGMNILDKQLRYVQINQVLAEIHNLSQAEHIGKTIYEVIPQIAPLVAAFYKHVLLTGERILNVEICTPKPKQPETLGYFLASYFPIPGEDNCISGVGTVVVDISDRKLAELALQASQLRYQTLAETSPVGIYHTDKFGNCVYLNQRWCEITGLNQSEAMGTGWAKALHPDDRDRVFATWYEATAAKSLYKCEHRFLRPDGTSVWVICQAIPEIDENGEITGHIGTITDITESKLAEAALRESAEREKAIAQVIQRMRQTLDLNTIFAATTEELRQILNCDRVVVYRFNADWSGEFVSESMNEGWISLMLEQRTDPIVTNNALEDGRCLEKILESAAYPIQDTYLQANQGGVYNQDASFRCVADIYKAEFDSCYIDLLERFQAKAYIIVPIFCGSQLWGLLASYQNSSPRQWKTGEINIVVQIGNHLGVALQQAELLAQTQRQSQALQAAVITADAANKAKSEFLANMSHELRTPLNAILGFTQIMSYDHELSKEHQQNLAIINRAGEHLLNLINDILEMSKIEAGKTTLNISSFNLISLLENLEEMLRLRAESKGLQLRFEYAPQLPQYVQTDENKLRQVLLNLLGNAIKFTSTGSVILRVKLADQITQAQTDTAIIPYSLFPTPHSLIFEVQDTGVGISPQEIGLLFKAFGQTEIGRKSQQGTGLGLAISRKYVQLMGGDITVRSQEGIGSIFTFQIDIGFASTSQEPVRQIQRRVLGLAPEQTEYRILVVDDVLENRLVLVKLLQIKGFAVREAANGQEAITLWQVWQPHLIFMDMRMPVMDGYAATKVIKTRNEAAVFSHVHPIIIAITAHAFEEQRQAIISAGCDDLINKPFREEEIFTKIRKYLDVKYIYQEENQQIINTIQPNYQPQIIHEDLLSWLSQMPDKWLANLHNAAAQCSDDLILELMSDIPIKNIIFQQYLTDLAHNFQFEKIMNLTKNYDKQDS</sequence>
<dbReference type="SUPFAM" id="SSF52172">
    <property type="entry name" value="CheY-like"/>
    <property type="match status" value="2"/>
</dbReference>
<dbReference type="InterPro" id="IPR029016">
    <property type="entry name" value="GAF-like_dom_sf"/>
</dbReference>
<keyword evidence="4 9" id="KW-0597">Phosphoprotein</keyword>
<dbReference type="PROSITE" id="PS50113">
    <property type="entry name" value="PAC"/>
    <property type="match status" value="3"/>
</dbReference>
<evidence type="ECO:0000256" key="9">
    <source>
        <dbReference type="PROSITE-ProRule" id="PRU00169"/>
    </source>
</evidence>
<dbReference type="Proteomes" id="UP000218287">
    <property type="component" value="Chromosome"/>
</dbReference>
<dbReference type="FunFam" id="3.30.450.20:FF:000099">
    <property type="entry name" value="Sensory box sensor histidine kinase"/>
    <property type="match status" value="1"/>
</dbReference>
<dbReference type="Gene3D" id="3.40.50.2300">
    <property type="match status" value="2"/>
</dbReference>
<dbReference type="InterPro" id="IPR036097">
    <property type="entry name" value="HisK_dim/P_sf"/>
</dbReference>
<feature type="domain" description="PAC" evidence="14">
    <location>
        <begin position="964"/>
        <end position="1016"/>
    </location>
</feature>
<dbReference type="SUPFAM" id="SSF55874">
    <property type="entry name" value="ATPase domain of HSP90 chaperone/DNA topoisomerase II/histidine kinase"/>
    <property type="match status" value="1"/>
</dbReference>
<comment type="catalytic activity">
    <reaction evidence="1">
        <text>ATP + protein L-histidine = ADP + protein N-phospho-L-histidine.</text>
        <dbReference type="EC" id="2.7.13.3"/>
    </reaction>
</comment>
<feature type="domain" description="PAS" evidence="13">
    <location>
        <begin position="891"/>
        <end position="962"/>
    </location>
</feature>
<dbReference type="InterPro" id="IPR003018">
    <property type="entry name" value="GAF"/>
</dbReference>
<feature type="modified residue" description="4-aspartylphosphate" evidence="9">
    <location>
        <position position="1552"/>
    </location>
</feature>
<dbReference type="Pfam" id="PF02518">
    <property type="entry name" value="HATPase_c"/>
    <property type="match status" value="1"/>
</dbReference>
<dbReference type="PROSITE" id="PS50110">
    <property type="entry name" value="RESPONSE_REGULATORY"/>
    <property type="match status" value="2"/>
</dbReference>
<dbReference type="EMBL" id="AP018174">
    <property type="protein sequence ID" value="BAY14989.1"/>
    <property type="molecule type" value="Genomic_DNA"/>
</dbReference>
<proteinExistence type="inferred from homology"/>
<dbReference type="PROSITE" id="PS50112">
    <property type="entry name" value="PAS"/>
    <property type="match status" value="3"/>
</dbReference>
<evidence type="ECO:0000259" key="11">
    <source>
        <dbReference type="PROSITE" id="PS50109"/>
    </source>
</evidence>
<dbReference type="SMART" id="SM00091">
    <property type="entry name" value="PAS"/>
    <property type="match status" value="4"/>
</dbReference>
<feature type="domain" description="PAC" evidence="14">
    <location>
        <begin position="709"/>
        <end position="762"/>
    </location>
</feature>
<dbReference type="InterPro" id="IPR003594">
    <property type="entry name" value="HATPase_dom"/>
</dbReference>
<evidence type="ECO:0000256" key="4">
    <source>
        <dbReference type="ARBA" id="ARBA00022553"/>
    </source>
</evidence>
<dbReference type="InterPro" id="IPR011006">
    <property type="entry name" value="CheY-like_superfamily"/>
</dbReference>
<organism evidence="15 16">
    <name type="scientific">Anabaenopsis circularis NIES-21</name>
    <dbReference type="NCBI Taxonomy" id="1085406"/>
    <lineage>
        <taxon>Bacteria</taxon>
        <taxon>Bacillati</taxon>
        <taxon>Cyanobacteriota</taxon>
        <taxon>Cyanophyceae</taxon>
        <taxon>Nostocales</taxon>
        <taxon>Nodulariaceae</taxon>
        <taxon>Anabaenopsis</taxon>
    </lineage>
</organism>
<dbReference type="Gene3D" id="3.30.565.10">
    <property type="entry name" value="Histidine kinase-like ATPase, C-terminal domain"/>
    <property type="match status" value="1"/>
</dbReference>
<dbReference type="SMART" id="SM00387">
    <property type="entry name" value="HATPase_c"/>
    <property type="match status" value="1"/>
</dbReference>
<dbReference type="InterPro" id="IPR036890">
    <property type="entry name" value="HATPase_C_sf"/>
</dbReference>
<keyword evidence="5" id="KW-0808">Transferase</keyword>
<evidence type="ECO:0000259" key="10">
    <source>
        <dbReference type="PROSITE" id="PS50046"/>
    </source>
</evidence>
<evidence type="ECO:0000256" key="6">
    <source>
        <dbReference type="ARBA" id="ARBA00022777"/>
    </source>
</evidence>
<evidence type="ECO:0000259" key="13">
    <source>
        <dbReference type="PROSITE" id="PS50112"/>
    </source>
</evidence>
<dbReference type="InterPro" id="IPR013655">
    <property type="entry name" value="PAS_fold_3"/>
</dbReference>
<name>A0A1Z4GBX9_9CYAN</name>
<evidence type="ECO:0000256" key="8">
    <source>
        <dbReference type="ARBA" id="ARBA00074306"/>
    </source>
</evidence>
<dbReference type="GO" id="GO:0009927">
    <property type="term" value="F:histidine phosphotransfer kinase activity"/>
    <property type="evidence" value="ECO:0007669"/>
    <property type="project" value="TreeGrafter"/>
</dbReference>
<dbReference type="PROSITE" id="PS50046">
    <property type="entry name" value="PHYTOCHROME_2"/>
    <property type="match status" value="1"/>
</dbReference>
<dbReference type="SUPFAM" id="SSF47384">
    <property type="entry name" value="Homodimeric domain of signal transducing histidine kinase"/>
    <property type="match status" value="1"/>
</dbReference>
<dbReference type="GO" id="GO:0000155">
    <property type="term" value="F:phosphorelay sensor kinase activity"/>
    <property type="evidence" value="ECO:0007669"/>
    <property type="project" value="InterPro"/>
</dbReference>
<dbReference type="PRINTS" id="PR00344">
    <property type="entry name" value="BCTRLSENSOR"/>
</dbReference>
<comment type="similarity">
    <text evidence="2">In the N-terminal section; belongs to the phytochrome family.</text>
</comment>
<gene>
    <name evidence="15" type="ORF">NIES21_07750</name>
</gene>
<evidence type="ECO:0000256" key="5">
    <source>
        <dbReference type="ARBA" id="ARBA00022679"/>
    </source>
</evidence>
<evidence type="ECO:0000256" key="7">
    <source>
        <dbReference type="ARBA" id="ARBA00023012"/>
    </source>
</evidence>
<dbReference type="InterPro" id="IPR001610">
    <property type="entry name" value="PAC"/>
</dbReference>
<feature type="modified residue" description="4-aspartylphosphate" evidence="9">
    <location>
        <position position="56"/>
    </location>
</feature>
<dbReference type="CDD" id="cd00130">
    <property type="entry name" value="PAS"/>
    <property type="match status" value="3"/>
</dbReference>
<dbReference type="InterPro" id="IPR000700">
    <property type="entry name" value="PAS-assoc_C"/>
</dbReference>
<dbReference type="Pfam" id="PF13185">
    <property type="entry name" value="GAF_2"/>
    <property type="match status" value="1"/>
</dbReference>
<evidence type="ECO:0000256" key="1">
    <source>
        <dbReference type="ARBA" id="ARBA00000085"/>
    </source>
</evidence>
<feature type="domain" description="PAS" evidence="13">
    <location>
        <begin position="338"/>
        <end position="385"/>
    </location>
</feature>
<dbReference type="EC" id="2.7.13.3" evidence="3"/>
<dbReference type="InterPro" id="IPR001789">
    <property type="entry name" value="Sig_transdc_resp-reg_receiver"/>
</dbReference>
<dbReference type="SMART" id="SM00448">
    <property type="entry name" value="REC"/>
    <property type="match status" value="2"/>
</dbReference>
<feature type="domain" description="Phytochrome chromophore attachment site" evidence="10">
    <location>
        <begin position="1036"/>
        <end position="1200"/>
    </location>
</feature>
<keyword evidence="7" id="KW-0902">Two-component regulatory system</keyword>
<dbReference type="CDD" id="cd16922">
    <property type="entry name" value="HATPase_EvgS-ArcB-TorS-like"/>
    <property type="match status" value="1"/>
</dbReference>
<evidence type="ECO:0000313" key="15">
    <source>
        <dbReference type="EMBL" id="BAY14989.1"/>
    </source>
</evidence>
<evidence type="ECO:0000259" key="14">
    <source>
        <dbReference type="PROSITE" id="PS50113"/>
    </source>
</evidence>
<dbReference type="InterPro" id="IPR005467">
    <property type="entry name" value="His_kinase_dom"/>
</dbReference>
<feature type="domain" description="Response regulatory" evidence="12">
    <location>
        <begin position="7"/>
        <end position="123"/>
    </location>
</feature>
<dbReference type="InterPro" id="IPR004358">
    <property type="entry name" value="Sig_transdc_His_kin-like_C"/>
</dbReference>
<dbReference type="InterPro" id="IPR016132">
    <property type="entry name" value="Phyto_chromo_attachment"/>
</dbReference>
<dbReference type="PANTHER" id="PTHR43047:SF72">
    <property type="entry name" value="OSMOSENSING HISTIDINE PROTEIN KINASE SLN1"/>
    <property type="match status" value="1"/>
</dbReference>
<dbReference type="SMART" id="SM00065">
    <property type="entry name" value="GAF"/>
    <property type="match status" value="3"/>
</dbReference>
<dbReference type="CDD" id="cd17546">
    <property type="entry name" value="REC_hyHK_CKI1_RcsC-like"/>
    <property type="match status" value="1"/>
</dbReference>
<dbReference type="OrthoDB" id="446897at2"/>
<feature type="domain" description="Histidine kinase" evidence="11">
    <location>
        <begin position="1241"/>
        <end position="1477"/>
    </location>
</feature>
<dbReference type="SUPFAM" id="SSF55781">
    <property type="entry name" value="GAF domain-like"/>
    <property type="match status" value="3"/>
</dbReference>
<dbReference type="Gene3D" id="1.10.287.130">
    <property type="match status" value="1"/>
</dbReference>
<dbReference type="Pfam" id="PF00072">
    <property type="entry name" value="Response_reg"/>
    <property type="match status" value="2"/>
</dbReference>
<dbReference type="Pfam" id="PF08447">
    <property type="entry name" value="PAS_3"/>
    <property type="match status" value="2"/>
</dbReference>
<dbReference type="InterPro" id="IPR003661">
    <property type="entry name" value="HisK_dim/P_dom"/>
</dbReference>
<dbReference type="Gene3D" id="3.30.450.40">
    <property type="match status" value="3"/>
</dbReference>
<dbReference type="PANTHER" id="PTHR43047">
    <property type="entry name" value="TWO-COMPONENT HISTIDINE PROTEIN KINASE"/>
    <property type="match status" value="1"/>
</dbReference>
<dbReference type="CDD" id="cd00082">
    <property type="entry name" value="HisKA"/>
    <property type="match status" value="1"/>
</dbReference>
<dbReference type="Pfam" id="PF08448">
    <property type="entry name" value="PAS_4"/>
    <property type="match status" value="1"/>
</dbReference>
<dbReference type="SMART" id="SM00388">
    <property type="entry name" value="HisKA"/>
    <property type="match status" value="1"/>
</dbReference>
<feature type="domain" description="PAS" evidence="13">
    <location>
        <begin position="633"/>
        <end position="705"/>
    </location>
</feature>
<keyword evidence="6 15" id="KW-0418">Kinase</keyword>
<dbReference type="Pfam" id="PF13426">
    <property type="entry name" value="PAS_9"/>
    <property type="match status" value="1"/>
</dbReference>
<dbReference type="SUPFAM" id="SSF55785">
    <property type="entry name" value="PYP-like sensor domain (PAS domain)"/>
    <property type="match status" value="4"/>
</dbReference>
<accession>A0A1Z4GBX9</accession>
<dbReference type="PROSITE" id="PS50109">
    <property type="entry name" value="HIS_KIN"/>
    <property type="match status" value="1"/>
</dbReference>
<dbReference type="Pfam" id="PF00512">
    <property type="entry name" value="HisKA"/>
    <property type="match status" value="1"/>
</dbReference>
<dbReference type="InterPro" id="IPR013656">
    <property type="entry name" value="PAS_4"/>
</dbReference>
<dbReference type="Gene3D" id="3.30.450.20">
    <property type="entry name" value="PAS domain"/>
    <property type="match status" value="4"/>
</dbReference>
<dbReference type="GO" id="GO:0005886">
    <property type="term" value="C:plasma membrane"/>
    <property type="evidence" value="ECO:0007669"/>
    <property type="project" value="TreeGrafter"/>
</dbReference>
<evidence type="ECO:0000313" key="16">
    <source>
        <dbReference type="Proteomes" id="UP000218287"/>
    </source>
</evidence>
<dbReference type="SMART" id="SM00086">
    <property type="entry name" value="PAC"/>
    <property type="match status" value="3"/>
</dbReference>
<feature type="domain" description="Response regulatory" evidence="12">
    <location>
        <begin position="1503"/>
        <end position="1624"/>
    </location>
</feature>
<dbReference type="Pfam" id="PF01590">
    <property type="entry name" value="GAF"/>
    <property type="match status" value="2"/>
</dbReference>
<evidence type="ECO:0000256" key="3">
    <source>
        <dbReference type="ARBA" id="ARBA00012438"/>
    </source>
</evidence>
<dbReference type="FunFam" id="1.10.287.130:FF:000001">
    <property type="entry name" value="Two-component sensor histidine kinase"/>
    <property type="match status" value="1"/>
</dbReference>